<feature type="compositionally biased region" description="Low complexity" evidence="1">
    <location>
        <begin position="183"/>
        <end position="194"/>
    </location>
</feature>
<name>A0A9P4J271_9PEZI</name>
<evidence type="ECO:0000256" key="3">
    <source>
        <dbReference type="SAM" id="SignalP"/>
    </source>
</evidence>
<evidence type="ECO:0000256" key="1">
    <source>
        <dbReference type="SAM" id="MobiDB-lite"/>
    </source>
</evidence>
<feature type="transmembrane region" description="Helical" evidence="2">
    <location>
        <begin position="200"/>
        <end position="224"/>
    </location>
</feature>
<dbReference type="EMBL" id="ML996087">
    <property type="protein sequence ID" value="KAF2152072.1"/>
    <property type="molecule type" value="Genomic_DNA"/>
</dbReference>
<feature type="region of interest" description="Disordered" evidence="1">
    <location>
        <begin position="276"/>
        <end position="296"/>
    </location>
</feature>
<keyword evidence="3" id="KW-0732">Signal</keyword>
<proteinExistence type="predicted"/>
<keyword evidence="2" id="KW-0812">Transmembrane</keyword>
<keyword evidence="2" id="KW-0472">Membrane</keyword>
<feature type="compositionally biased region" description="Low complexity" evidence="1">
    <location>
        <begin position="163"/>
        <end position="176"/>
    </location>
</feature>
<evidence type="ECO:0000256" key="2">
    <source>
        <dbReference type="SAM" id="Phobius"/>
    </source>
</evidence>
<organism evidence="4 5">
    <name type="scientific">Myriangium duriaei CBS 260.36</name>
    <dbReference type="NCBI Taxonomy" id="1168546"/>
    <lineage>
        <taxon>Eukaryota</taxon>
        <taxon>Fungi</taxon>
        <taxon>Dikarya</taxon>
        <taxon>Ascomycota</taxon>
        <taxon>Pezizomycotina</taxon>
        <taxon>Dothideomycetes</taxon>
        <taxon>Dothideomycetidae</taxon>
        <taxon>Myriangiales</taxon>
        <taxon>Myriangiaceae</taxon>
        <taxon>Myriangium</taxon>
    </lineage>
</organism>
<evidence type="ECO:0008006" key="6">
    <source>
        <dbReference type="Google" id="ProtNLM"/>
    </source>
</evidence>
<evidence type="ECO:0000313" key="5">
    <source>
        <dbReference type="Proteomes" id="UP000799439"/>
    </source>
</evidence>
<feature type="signal peptide" evidence="3">
    <location>
        <begin position="1"/>
        <end position="20"/>
    </location>
</feature>
<dbReference type="AlphaFoldDB" id="A0A9P4J271"/>
<keyword evidence="2" id="KW-1133">Transmembrane helix</keyword>
<dbReference type="Proteomes" id="UP000799439">
    <property type="component" value="Unassembled WGS sequence"/>
</dbReference>
<gene>
    <name evidence="4" type="ORF">K461DRAFT_294924</name>
</gene>
<evidence type="ECO:0000313" key="4">
    <source>
        <dbReference type="EMBL" id="KAF2152072.1"/>
    </source>
</evidence>
<keyword evidence="5" id="KW-1185">Reference proteome</keyword>
<protein>
    <recommendedName>
        <fullName evidence="6">Mid2 domain-containing protein</fullName>
    </recommendedName>
</protein>
<dbReference type="OrthoDB" id="5215637at2759"/>
<comment type="caution">
    <text evidence="4">The sequence shown here is derived from an EMBL/GenBank/DDBJ whole genome shotgun (WGS) entry which is preliminary data.</text>
</comment>
<feature type="region of interest" description="Disordered" evidence="1">
    <location>
        <begin position="163"/>
        <end position="194"/>
    </location>
</feature>
<accession>A0A9P4J271</accession>
<feature type="chain" id="PRO_5040470561" description="Mid2 domain-containing protein" evidence="3">
    <location>
        <begin position="21"/>
        <end position="296"/>
    </location>
</feature>
<reference evidence="4" key="1">
    <citation type="journal article" date="2020" name="Stud. Mycol.">
        <title>101 Dothideomycetes genomes: a test case for predicting lifestyles and emergence of pathogens.</title>
        <authorList>
            <person name="Haridas S."/>
            <person name="Albert R."/>
            <person name="Binder M."/>
            <person name="Bloem J."/>
            <person name="Labutti K."/>
            <person name="Salamov A."/>
            <person name="Andreopoulos B."/>
            <person name="Baker S."/>
            <person name="Barry K."/>
            <person name="Bills G."/>
            <person name="Bluhm B."/>
            <person name="Cannon C."/>
            <person name="Castanera R."/>
            <person name="Culley D."/>
            <person name="Daum C."/>
            <person name="Ezra D."/>
            <person name="Gonzalez J."/>
            <person name="Henrissat B."/>
            <person name="Kuo A."/>
            <person name="Liang C."/>
            <person name="Lipzen A."/>
            <person name="Lutzoni F."/>
            <person name="Magnuson J."/>
            <person name="Mondo S."/>
            <person name="Nolan M."/>
            <person name="Ohm R."/>
            <person name="Pangilinan J."/>
            <person name="Park H.-J."/>
            <person name="Ramirez L."/>
            <person name="Alfaro M."/>
            <person name="Sun H."/>
            <person name="Tritt A."/>
            <person name="Yoshinaga Y."/>
            <person name="Zwiers L.-H."/>
            <person name="Turgeon B."/>
            <person name="Goodwin S."/>
            <person name="Spatafora J."/>
            <person name="Crous P."/>
            <person name="Grigoriev I."/>
        </authorList>
    </citation>
    <scope>NUCLEOTIDE SEQUENCE</scope>
    <source>
        <strain evidence="4">CBS 260.36</strain>
    </source>
</reference>
<sequence length="296" mass="30450">MELLVVAIVALLASFSSVRAGSCSMPNGNSQPNDYNPCYPFHTGGSFCCDTQPSGNGTGHDTCLSNGLCKWTENGDVSWWREGCSNSSWPSDWCLRDVCGKGDQLTINGNAELTPCDGTATSTSWCCGHNNTACCGKGGPEEVILSATLAGLAAWQASSTASASSATSTPSSSASTTPPPSSTPSDSAKSSKGLSTGAKAGIGIGAAVGGLALIGTLAFILVVLRRKKANASASTQSYHEMDNPESTYDLYRASSAKDSPSELQTPRENARVEMDGASHPFELEGARAAEKPTDSA</sequence>